<accession>A0A286GB93</accession>
<feature type="domain" description="SPW repeat-containing integral membrane" evidence="1">
    <location>
        <begin position="20"/>
        <end position="111"/>
    </location>
</feature>
<dbReference type="InterPro" id="IPR005530">
    <property type="entry name" value="SPW"/>
</dbReference>
<organism evidence="2 3">
    <name type="scientific">Spirosoma fluviale</name>
    <dbReference type="NCBI Taxonomy" id="1597977"/>
    <lineage>
        <taxon>Bacteria</taxon>
        <taxon>Pseudomonadati</taxon>
        <taxon>Bacteroidota</taxon>
        <taxon>Cytophagia</taxon>
        <taxon>Cytophagales</taxon>
        <taxon>Cytophagaceae</taxon>
        <taxon>Spirosoma</taxon>
    </lineage>
</organism>
<evidence type="ECO:0000313" key="3">
    <source>
        <dbReference type="Proteomes" id="UP000219452"/>
    </source>
</evidence>
<dbReference type="OrthoDB" id="129082at2"/>
<dbReference type="RefSeq" id="WP_097127674.1">
    <property type="nucleotide sequence ID" value="NZ_OCNH01000003.1"/>
</dbReference>
<keyword evidence="3" id="KW-1185">Reference proteome</keyword>
<dbReference type="EMBL" id="OCNH01000003">
    <property type="protein sequence ID" value="SOD92409.1"/>
    <property type="molecule type" value="Genomic_DNA"/>
</dbReference>
<evidence type="ECO:0000313" key="2">
    <source>
        <dbReference type="EMBL" id="SOD92409.1"/>
    </source>
</evidence>
<name>A0A286GB93_9BACT</name>
<gene>
    <name evidence="2" type="ORF">SAMN06269250_3964</name>
</gene>
<dbReference type="Pfam" id="PF03779">
    <property type="entry name" value="SPW"/>
    <property type="match status" value="1"/>
</dbReference>
<reference evidence="3" key="1">
    <citation type="submission" date="2017-09" db="EMBL/GenBank/DDBJ databases">
        <authorList>
            <person name="Varghese N."/>
            <person name="Submissions S."/>
        </authorList>
    </citation>
    <scope>NUCLEOTIDE SEQUENCE [LARGE SCALE GENOMIC DNA]</scope>
    <source>
        <strain evidence="3">DSM 29961</strain>
    </source>
</reference>
<dbReference type="Proteomes" id="UP000219452">
    <property type="component" value="Unassembled WGS sequence"/>
</dbReference>
<dbReference type="AlphaFoldDB" id="A0A286GB93"/>
<sequence>MEQPISRKQHGIADYGYIPLVAAAPSLVGFENEPTATRLARIISGGVLASSLLTRYEWGLWKVIPFKAHLAADAAVSAFSLAAPWLLGFSKNKRARNTFLAIGVFGTVVGLLSKPEEM</sequence>
<proteinExistence type="predicted"/>
<evidence type="ECO:0000259" key="1">
    <source>
        <dbReference type="Pfam" id="PF03779"/>
    </source>
</evidence>
<protein>
    <recommendedName>
        <fullName evidence="1">SPW repeat-containing integral membrane domain-containing protein</fullName>
    </recommendedName>
</protein>